<gene>
    <name evidence="1" type="ORF">P2L57_29370</name>
</gene>
<reference evidence="1 2" key="1">
    <citation type="submission" date="2023-03" db="EMBL/GenBank/DDBJ databases">
        <title>Draft genome sequence of type strain Streptomyces ferralitis JCM 14344.</title>
        <authorList>
            <person name="Klaysubun C."/>
            <person name="Duangmal K."/>
        </authorList>
    </citation>
    <scope>NUCLEOTIDE SEQUENCE [LARGE SCALE GENOMIC DNA]</scope>
    <source>
        <strain evidence="1 2">JCM 14344</strain>
    </source>
</reference>
<proteinExistence type="predicted"/>
<comment type="caution">
    <text evidence="1">The sequence shown here is derived from an EMBL/GenBank/DDBJ whole genome shotgun (WGS) entry which is preliminary data.</text>
</comment>
<protein>
    <submittedName>
        <fullName evidence="1">Uncharacterized protein</fullName>
    </submittedName>
</protein>
<sequence>MAVHTSADLRVGQASVMMPQEAVKWATAPGLAVGDVLHAWHSDHLVDVPIGPTFDVLRVIAPVGWAALAIMRAEGHHFGPVVEVLSHPMLEVVIPPAAAADWPLIDHTVCVAVNQGRLRCPPPTITARSIPVDERVWAFAPSAIAYTDAEALHEAVATARDRYRRRHVPDDPDEERERYHGARRLTLASQ</sequence>
<keyword evidence="2" id="KW-1185">Reference proteome</keyword>
<evidence type="ECO:0000313" key="1">
    <source>
        <dbReference type="EMBL" id="MDF2259682.1"/>
    </source>
</evidence>
<dbReference type="EMBL" id="JARHTQ010000025">
    <property type="protein sequence ID" value="MDF2259682.1"/>
    <property type="molecule type" value="Genomic_DNA"/>
</dbReference>
<organism evidence="1 2">
    <name type="scientific">Streptantibioticus ferralitis</name>
    <dbReference type="NCBI Taxonomy" id="236510"/>
    <lineage>
        <taxon>Bacteria</taxon>
        <taxon>Bacillati</taxon>
        <taxon>Actinomycetota</taxon>
        <taxon>Actinomycetes</taxon>
        <taxon>Kitasatosporales</taxon>
        <taxon>Streptomycetaceae</taxon>
        <taxon>Streptantibioticus</taxon>
    </lineage>
</organism>
<name>A0ABT5Z7S2_9ACTN</name>
<accession>A0ABT5Z7S2</accession>
<dbReference type="RefSeq" id="WP_275819533.1">
    <property type="nucleotide sequence ID" value="NZ_BAAANM010000028.1"/>
</dbReference>
<evidence type="ECO:0000313" key="2">
    <source>
        <dbReference type="Proteomes" id="UP001220022"/>
    </source>
</evidence>
<dbReference type="Proteomes" id="UP001220022">
    <property type="component" value="Unassembled WGS sequence"/>
</dbReference>